<proteinExistence type="predicted"/>
<feature type="transmembrane region" description="Helical" evidence="1">
    <location>
        <begin position="584"/>
        <end position="608"/>
    </location>
</feature>
<feature type="transmembrane region" description="Helical" evidence="1">
    <location>
        <begin position="653"/>
        <end position="678"/>
    </location>
</feature>
<dbReference type="Pfam" id="PF06808">
    <property type="entry name" value="DctM"/>
    <property type="match status" value="2"/>
</dbReference>
<feature type="transmembrane region" description="Helical" evidence="1">
    <location>
        <begin position="109"/>
        <end position="128"/>
    </location>
</feature>
<feature type="transmembrane region" description="Helical" evidence="1">
    <location>
        <begin position="458"/>
        <end position="481"/>
    </location>
</feature>
<keyword evidence="1" id="KW-1133">Transmembrane helix</keyword>
<feature type="transmembrane region" description="Helical" evidence="1">
    <location>
        <begin position="190"/>
        <end position="212"/>
    </location>
</feature>
<keyword evidence="1" id="KW-0812">Transmembrane</keyword>
<reference evidence="3 4" key="1">
    <citation type="submission" date="2019-02" db="EMBL/GenBank/DDBJ databases">
        <title>Deep-cultivation of Planctomycetes and their phenomic and genomic characterization uncovers novel biology.</title>
        <authorList>
            <person name="Wiegand S."/>
            <person name="Jogler M."/>
            <person name="Boedeker C."/>
            <person name="Pinto D."/>
            <person name="Vollmers J."/>
            <person name="Rivas-Marin E."/>
            <person name="Kohn T."/>
            <person name="Peeters S.H."/>
            <person name="Heuer A."/>
            <person name="Rast P."/>
            <person name="Oberbeckmann S."/>
            <person name="Bunk B."/>
            <person name="Jeske O."/>
            <person name="Meyerdierks A."/>
            <person name="Storesund J.E."/>
            <person name="Kallscheuer N."/>
            <person name="Luecker S."/>
            <person name="Lage O.M."/>
            <person name="Pohl T."/>
            <person name="Merkel B.J."/>
            <person name="Hornburger P."/>
            <person name="Mueller R.-W."/>
            <person name="Bruemmer F."/>
            <person name="Labrenz M."/>
            <person name="Spormann A.M."/>
            <person name="Op den Camp H."/>
            <person name="Overmann J."/>
            <person name="Amann R."/>
            <person name="Jetten M.S.M."/>
            <person name="Mascher T."/>
            <person name="Medema M.H."/>
            <person name="Devos D.P."/>
            <person name="Kaster A.-K."/>
            <person name="Ovreas L."/>
            <person name="Rohde M."/>
            <person name="Galperin M.Y."/>
            <person name="Jogler C."/>
        </authorList>
    </citation>
    <scope>NUCLEOTIDE SEQUENCE [LARGE SCALE GENOMIC DNA]</scope>
    <source>
        <strain evidence="3 4">K23_9</strain>
    </source>
</reference>
<feature type="transmembrane region" description="Helical" evidence="1">
    <location>
        <begin position="317"/>
        <end position="339"/>
    </location>
</feature>
<feature type="transmembrane region" description="Helical" evidence="1">
    <location>
        <begin position="67"/>
        <end position="89"/>
    </location>
</feature>
<dbReference type="Proteomes" id="UP000319817">
    <property type="component" value="Chromosome"/>
</dbReference>
<dbReference type="NCBIfam" id="TIGR02123">
    <property type="entry name" value="TRAP_fused"/>
    <property type="match status" value="1"/>
</dbReference>
<evidence type="ECO:0000313" key="4">
    <source>
        <dbReference type="Proteomes" id="UP000319817"/>
    </source>
</evidence>
<dbReference type="PANTHER" id="PTHR43849:SF2">
    <property type="entry name" value="BLL3936 PROTEIN"/>
    <property type="match status" value="1"/>
</dbReference>
<keyword evidence="4" id="KW-1185">Reference proteome</keyword>
<dbReference type="PANTHER" id="PTHR43849">
    <property type="entry name" value="BLL3936 PROTEIN"/>
    <property type="match status" value="1"/>
</dbReference>
<name>A0A517P307_9BACT</name>
<dbReference type="AlphaFoldDB" id="A0A517P307"/>
<feature type="transmembrane region" description="Helical" evidence="1">
    <location>
        <begin position="501"/>
        <end position="522"/>
    </location>
</feature>
<feature type="transmembrane region" description="Helical" evidence="1">
    <location>
        <begin position="16"/>
        <end position="36"/>
    </location>
</feature>
<keyword evidence="1" id="KW-0472">Membrane</keyword>
<feature type="transmembrane region" description="Helical" evidence="1">
    <location>
        <begin position="278"/>
        <end position="305"/>
    </location>
</feature>
<feature type="transmembrane region" description="Helical" evidence="1">
    <location>
        <begin position="708"/>
        <end position="728"/>
    </location>
</feature>
<sequence length="744" mass="78601">MTENVSAFDRMNKHAVSLLGIFLCLFTLFEVNYNLLQPQSSLAIFVGAGLALCFLTFPIAKRWTDVVALRWMDVVLAIVAVACCGYVVVQTEPLFEAFWSDGISLGNRAGAETGIDFGVGLLGLIIVLEATRRSIGLIVPILALFFVAHSFYCYGSIEYDLVEMPSWLLPHAGQSPKDIVSTTFLQSLGVFGPAAAVMFKYVFLFVVFGSFLEMSGATQFIIDFATKTFGKIRGGPAMVSVMASGLMGSLSGSAVANAVTTGTFTIPMMRSARFPKHIAGGITAAAASGGALVPPVMGAGAYMMLELVQPQVTFVTIMKAAIIPACLYYLSILAVVFLYSRRLGAEGLDVAEVGKKKLWGFDAIVFFGALGTLIGLLIFGFSPFRSVTGSLAVILVFATLRKELNISSSARWLAFASFFIVLLLHQASIPFSETAPSWLSPFVAPSWVHPETQSISPILAIGSLLESAIVGMFGLLIFGLIHPAWRPEMTTAFTKSAKNGISLVAASACVGIIIGIVQQTGIATDFSAAIKGVVATNLFLALVGIMVCSLILGMGVPSVVCYLLMATLMGSLLGELGVQPLIAHLFIFYFGMMSMVTPPVALAGYASASIADAPIMKTSFAAFRFALVGFTLPFMFVYRPALCLLAADGGAPTLFAVSHAVIAATIGILALAAGIAGYFRNNLTLLERGAMFVSAALLLAPLTKIGEMQVGLAVDVIGAIVFAVAVAINSMRRPEEPPTVVAPL</sequence>
<dbReference type="RefSeq" id="WP_145421564.1">
    <property type="nucleotide sequence ID" value="NZ_CP036526.1"/>
</dbReference>
<feature type="transmembrane region" description="Helical" evidence="1">
    <location>
        <begin position="685"/>
        <end position="702"/>
    </location>
</feature>
<feature type="transmembrane region" description="Helical" evidence="1">
    <location>
        <begin position="412"/>
        <end position="431"/>
    </location>
</feature>
<evidence type="ECO:0000256" key="1">
    <source>
        <dbReference type="SAM" id="Phobius"/>
    </source>
</evidence>
<organism evidence="3 4">
    <name type="scientific">Stieleria marina</name>
    <dbReference type="NCBI Taxonomy" id="1930275"/>
    <lineage>
        <taxon>Bacteria</taxon>
        <taxon>Pseudomonadati</taxon>
        <taxon>Planctomycetota</taxon>
        <taxon>Planctomycetia</taxon>
        <taxon>Pirellulales</taxon>
        <taxon>Pirellulaceae</taxon>
        <taxon>Stieleria</taxon>
    </lineage>
</organism>
<feature type="transmembrane region" description="Helical" evidence="1">
    <location>
        <begin position="528"/>
        <end position="552"/>
    </location>
</feature>
<feature type="transmembrane region" description="Helical" evidence="1">
    <location>
        <begin position="42"/>
        <end position="60"/>
    </location>
</feature>
<dbReference type="EMBL" id="CP036526">
    <property type="protein sequence ID" value="QDT13756.1"/>
    <property type="molecule type" value="Genomic_DNA"/>
</dbReference>
<dbReference type="InterPro" id="IPR011853">
    <property type="entry name" value="TRAP_DctM-Dct_fused"/>
</dbReference>
<protein>
    <submittedName>
        <fullName evidence="3">Sialic acid TRAP transporter permease protein SiaT</fullName>
    </submittedName>
</protein>
<feature type="transmembrane region" description="Helical" evidence="1">
    <location>
        <begin position="384"/>
        <end position="400"/>
    </location>
</feature>
<feature type="domain" description="TRAP C4-dicarboxylate transport system permease DctM subunit" evidence="2">
    <location>
        <begin position="122"/>
        <end position="414"/>
    </location>
</feature>
<evidence type="ECO:0000259" key="2">
    <source>
        <dbReference type="Pfam" id="PF06808"/>
    </source>
</evidence>
<feature type="transmembrane region" description="Helical" evidence="1">
    <location>
        <begin position="559"/>
        <end position="578"/>
    </location>
</feature>
<feature type="domain" description="TRAP C4-dicarboxylate transport system permease DctM subunit" evidence="2">
    <location>
        <begin position="487"/>
        <end position="646"/>
    </location>
</feature>
<dbReference type="OrthoDB" id="9759894at2"/>
<evidence type="ECO:0000313" key="3">
    <source>
        <dbReference type="EMBL" id="QDT13756.1"/>
    </source>
</evidence>
<feature type="transmembrane region" description="Helical" evidence="1">
    <location>
        <begin position="135"/>
        <end position="157"/>
    </location>
</feature>
<accession>A0A517P307</accession>
<feature type="transmembrane region" description="Helical" evidence="1">
    <location>
        <begin position="620"/>
        <end position="641"/>
    </location>
</feature>
<gene>
    <name evidence="3" type="primary">siaT</name>
    <name evidence="3" type="ORF">K239x_57760</name>
</gene>
<feature type="transmembrane region" description="Helical" evidence="1">
    <location>
        <begin position="359"/>
        <end position="378"/>
    </location>
</feature>
<dbReference type="InterPro" id="IPR010656">
    <property type="entry name" value="DctM"/>
</dbReference>